<dbReference type="GO" id="GO:0015074">
    <property type="term" value="P:DNA integration"/>
    <property type="evidence" value="ECO:0007669"/>
    <property type="project" value="InterPro"/>
</dbReference>
<dbReference type="PANTHER" id="PTHR35004:SF6">
    <property type="entry name" value="TRANSPOSASE"/>
    <property type="match status" value="1"/>
</dbReference>
<protein>
    <submittedName>
        <fullName evidence="2">Cell division septation protein DedD</fullName>
    </submittedName>
</protein>
<dbReference type="EMBL" id="VITT01000009">
    <property type="protein sequence ID" value="TWB58716.1"/>
    <property type="molecule type" value="Genomic_DNA"/>
</dbReference>
<dbReference type="InterPro" id="IPR001584">
    <property type="entry name" value="Integrase_cat-core"/>
</dbReference>
<dbReference type="GO" id="GO:0003676">
    <property type="term" value="F:nucleic acid binding"/>
    <property type="evidence" value="ECO:0007669"/>
    <property type="project" value="InterPro"/>
</dbReference>
<dbReference type="SUPFAM" id="SSF53098">
    <property type="entry name" value="Ribonuclease H-like"/>
    <property type="match status" value="1"/>
</dbReference>
<gene>
    <name evidence="2" type="ORF">FBZ92_109209</name>
</gene>
<dbReference type="OrthoDB" id="5287589at2"/>
<dbReference type="SUPFAM" id="SSF50610">
    <property type="entry name" value="mu transposase, C-terminal domain"/>
    <property type="match status" value="1"/>
</dbReference>
<reference evidence="2 3" key="1">
    <citation type="submission" date="2019-06" db="EMBL/GenBank/DDBJ databases">
        <title>Genomic Encyclopedia of Type Strains, Phase IV (KMG-V): Genome sequencing to study the core and pangenomes of soil and plant-associated prokaryotes.</title>
        <authorList>
            <person name="Whitman W."/>
        </authorList>
    </citation>
    <scope>NUCLEOTIDE SEQUENCE [LARGE SCALE GENOMIC DNA]</scope>
    <source>
        <strain evidence="2 3">BR 11140</strain>
    </source>
</reference>
<dbReference type="Proteomes" id="UP000318050">
    <property type="component" value="Unassembled WGS sequence"/>
</dbReference>
<comment type="caution">
    <text evidence="2">The sequence shown here is derived from an EMBL/GenBank/DDBJ whole genome shotgun (WGS) entry which is preliminary data.</text>
</comment>
<evidence type="ECO:0000259" key="1">
    <source>
        <dbReference type="PROSITE" id="PS50994"/>
    </source>
</evidence>
<keyword evidence="2" id="KW-0131">Cell cycle</keyword>
<dbReference type="InterPro" id="IPR009061">
    <property type="entry name" value="DNA-bd_dom_put_sf"/>
</dbReference>
<dbReference type="InterPro" id="IPR036397">
    <property type="entry name" value="RNaseH_sf"/>
</dbReference>
<dbReference type="Pfam" id="PF09299">
    <property type="entry name" value="Mu-transpos_C"/>
    <property type="match status" value="1"/>
</dbReference>
<dbReference type="InterPro" id="IPR009004">
    <property type="entry name" value="Transposase_Mu_C"/>
</dbReference>
<dbReference type="Gene3D" id="3.30.420.10">
    <property type="entry name" value="Ribonuclease H-like superfamily/Ribonuclease H"/>
    <property type="match status" value="1"/>
</dbReference>
<accession>A0A560II93</accession>
<evidence type="ECO:0000313" key="2">
    <source>
        <dbReference type="EMBL" id="TWB58716.1"/>
    </source>
</evidence>
<keyword evidence="2" id="KW-0132">Cell division</keyword>
<evidence type="ECO:0000313" key="3">
    <source>
        <dbReference type="Proteomes" id="UP000318050"/>
    </source>
</evidence>
<dbReference type="PANTHER" id="PTHR35004">
    <property type="entry name" value="TRANSPOSASE RV3428C-RELATED"/>
    <property type="match status" value="1"/>
</dbReference>
<dbReference type="Pfam" id="PF00665">
    <property type="entry name" value="rve"/>
    <property type="match status" value="1"/>
</dbReference>
<organism evidence="2 3">
    <name type="scientific">Nitrospirillum amazonense</name>
    <dbReference type="NCBI Taxonomy" id="28077"/>
    <lineage>
        <taxon>Bacteria</taxon>
        <taxon>Pseudomonadati</taxon>
        <taxon>Pseudomonadota</taxon>
        <taxon>Alphaproteobacteria</taxon>
        <taxon>Rhodospirillales</taxon>
        <taxon>Azospirillaceae</taxon>
        <taxon>Nitrospirillum</taxon>
    </lineage>
</organism>
<sequence>MACDQVSAELIAAATGLHRTSIIRRAEREVWVYATQAVRGGRQRLYWVSTLPAEVRTPVLTHIAKAEAARAKELAAGMATGAKVALTARIDARAAQAARQMGLANFMKLPEAGKQRAEAKAALLALWRRWLQASNLPKTRGTELFCHEYNAGRIEVPAWVRETRPHVSPNSLDNWSKELSTEGLARLAGRAGHHRKGCGIIDTTPGLKDFVLGVLVEYPHVSAKVIMRGIKARFDASLHPSYRTLQRFLATWKEGNEQVFTAVINPDAWRSRFQSAAGSASENIVRLNQRWETDSTKGDLILADGQRHIIVGVIDVFSRRLKLHVSRTSSSAAVCSTLRRAMLDWGVPEVLVTDNGSDYVSHHVLRVVDALEIDHDLAPPFTPEHKPHIERVFGTFCRDLVELLPGYIGHSVADRKDIEARRSFAQRLMKQGGEPVEIRMMPEELQTFCDRWTDTVYAHDGHSGLNDRTPWEVAAAWTGPVQRIADERALDVLLAPAADGNGARTVTKKGIRLDNTYFNAAELGGLEGQDVTVLLDDADIGEVFVFDLDGNFVAKAVAPERTGISRTELAVARKAHQKEAVNAAKAELKAAAKRADTKNLVRDILMERGRAAGKVATLPRPATPYSTEALVQAGRAARAADPQAPIVSPTVAARREALRVAAETEQAKPAPVVQLETRETRFRRALAVQDASLAGTASAEDLAWLERYRKTPEFRSTSQTYADFGDAALTA</sequence>
<name>A0A560II93_9PROT</name>
<dbReference type="SUPFAM" id="SSF46955">
    <property type="entry name" value="Putative DNA-binding domain"/>
    <property type="match status" value="1"/>
</dbReference>
<dbReference type="AlphaFoldDB" id="A0A560II93"/>
<proteinExistence type="predicted"/>
<dbReference type="InterPro" id="IPR012337">
    <property type="entry name" value="RNaseH-like_sf"/>
</dbReference>
<dbReference type="InterPro" id="IPR015378">
    <property type="entry name" value="Transposase-like_Mu_C"/>
</dbReference>
<feature type="domain" description="Integrase catalytic" evidence="1">
    <location>
        <begin position="277"/>
        <end position="443"/>
    </location>
</feature>
<dbReference type="GO" id="GO:0051301">
    <property type="term" value="P:cell division"/>
    <property type="evidence" value="ECO:0007669"/>
    <property type="project" value="UniProtKB-KW"/>
</dbReference>
<dbReference type="PROSITE" id="PS50994">
    <property type="entry name" value="INTEGRASE"/>
    <property type="match status" value="1"/>
</dbReference>